<keyword evidence="2" id="KW-0479">Metal-binding</keyword>
<dbReference type="RefSeq" id="WP_075364707.1">
    <property type="nucleotide sequence ID" value="NZ_MLBF01000012.1"/>
</dbReference>
<evidence type="ECO:0000313" key="7">
    <source>
        <dbReference type="Proteomes" id="UP000186102"/>
    </source>
</evidence>
<dbReference type="PANTHER" id="PTHR45833:SF1">
    <property type="entry name" value="METHIONINE SYNTHASE"/>
    <property type="match status" value="1"/>
</dbReference>
<dbReference type="OrthoDB" id="9783599at2"/>
<dbReference type="SUPFAM" id="SSF52242">
    <property type="entry name" value="Cobalamin (vitamin B12)-binding domain"/>
    <property type="match status" value="1"/>
</dbReference>
<comment type="similarity">
    <text evidence="1">Belongs to the methylamine corrinoid protein family.</text>
</comment>
<dbReference type="GO" id="GO:0046653">
    <property type="term" value="P:tetrahydrofolate metabolic process"/>
    <property type="evidence" value="ECO:0007669"/>
    <property type="project" value="TreeGrafter"/>
</dbReference>
<dbReference type="PROSITE" id="PS51332">
    <property type="entry name" value="B12_BINDING"/>
    <property type="match status" value="1"/>
</dbReference>
<dbReference type="AlphaFoldDB" id="A0A1Q8QXE2"/>
<dbReference type="InterPro" id="IPR006158">
    <property type="entry name" value="Cobalamin-bd"/>
</dbReference>
<keyword evidence="6" id="KW-0489">Methyltransferase</keyword>
<dbReference type="GO" id="GO:0050667">
    <property type="term" value="P:homocysteine metabolic process"/>
    <property type="evidence" value="ECO:0007669"/>
    <property type="project" value="TreeGrafter"/>
</dbReference>
<dbReference type="Pfam" id="PF02310">
    <property type="entry name" value="B12-binding"/>
    <property type="match status" value="1"/>
</dbReference>
<gene>
    <name evidence="6" type="ORF">DSOL_2058</name>
</gene>
<dbReference type="GO" id="GO:0005829">
    <property type="term" value="C:cytosol"/>
    <property type="evidence" value="ECO:0007669"/>
    <property type="project" value="TreeGrafter"/>
</dbReference>
<keyword evidence="7" id="KW-1185">Reference proteome</keyword>
<keyword evidence="6" id="KW-0808">Transferase</keyword>
<dbReference type="STRING" id="1888891.DSOL_2058"/>
<evidence type="ECO:0000313" key="6">
    <source>
        <dbReference type="EMBL" id="OLN31965.1"/>
    </source>
</evidence>
<evidence type="ECO:0000259" key="4">
    <source>
        <dbReference type="PROSITE" id="PS51332"/>
    </source>
</evidence>
<accession>A0A1Q8QXE2</accession>
<dbReference type="InterPro" id="IPR036724">
    <property type="entry name" value="Cobalamin-bd_sf"/>
</dbReference>
<dbReference type="PANTHER" id="PTHR45833">
    <property type="entry name" value="METHIONINE SYNTHASE"/>
    <property type="match status" value="1"/>
</dbReference>
<dbReference type="GO" id="GO:0046872">
    <property type="term" value="F:metal ion binding"/>
    <property type="evidence" value="ECO:0007669"/>
    <property type="project" value="UniProtKB-KW"/>
</dbReference>
<dbReference type="GO" id="GO:0008705">
    <property type="term" value="F:methionine synthase activity"/>
    <property type="evidence" value="ECO:0007669"/>
    <property type="project" value="TreeGrafter"/>
</dbReference>
<dbReference type="FunFam" id="3.40.50.280:FF:000003">
    <property type="entry name" value="Dimethylamine methyltransferase corrinoid protein"/>
    <property type="match status" value="1"/>
</dbReference>
<dbReference type="InterPro" id="IPR003759">
    <property type="entry name" value="Cbl-bd_cap"/>
</dbReference>
<evidence type="ECO:0000256" key="3">
    <source>
        <dbReference type="ARBA" id="ARBA00023285"/>
    </source>
</evidence>
<name>A0A1Q8QXE2_9FIRM</name>
<dbReference type="Proteomes" id="UP000186102">
    <property type="component" value="Unassembled WGS sequence"/>
</dbReference>
<reference evidence="6 7" key="1">
    <citation type="submission" date="2016-09" db="EMBL/GenBank/DDBJ databases">
        <title>Complete genome of Desulfosporosinus sp. OL.</title>
        <authorList>
            <person name="Mardanov A."/>
            <person name="Beletsky A."/>
            <person name="Panova A."/>
            <person name="Karnachuk O."/>
            <person name="Ravin N."/>
        </authorList>
    </citation>
    <scope>NUCLEOTIDE SEQUENCE [LARGE SCALE GENOMIC DNA]</scope>
    <source>
        <strain evidence="6 7">OL</strain>
    </source>
</reference>
<dbReference type="InterPro" id="IPR036594">
    <property type="entry name" value="Meth_synthase_dom"/>
</dbReference>
<dbReference type="PROSITE" id="PS51337">
    <property type="entry name" value="B12_BINDING_NTER"/>
    <property type="match status" value="1"/>
</dbReference>
<dbReference type="InterPro" id="IPR050554">
    <property type="entry name" value="Met_Synthase/Corrinoid"/>
</dbReference>
<evidence type="ECO:0000259" key="5">
    <source>
        <dbReference type="PROSITE" id="PS51337"/>
    </source>
</evidence>
<dbReference type="CDD" id="cd02070">
    <property type="entry name" value="corrinoid_protein_B12-BD"/>
    <property type="match status" value="1"/>
</dbReference>
<organism evidence="6 7">
    <name type="scientific">Desulfosporosinus metallidurans</name>
    <dbReference type="NCBI Taxonomy" id="1888891"/>
    <lineage>
        <taxon>Bacteria</taxon>
        <taxon>Bacillati</taxon>
        <taxon>Bacillota</taxon>
        <taxon>Clostridia</taxon>
        <taxon>Eubacteriales</taxon>
        <taxon>Desulfitobacteriaceae</taxon>
        <taxon>Desulfosporosinus</taxon>
    </lineage>
</organism>
<comment type="caution">
    <text evidence="6">The sequence shown here is derived from an EMBL/GenBank/DDBJ whole genome shotgun (WGS) entry which is preliminary data.</text>
</comment>
<dbReference type="Pfam" id="PF02607">
    <property type="entry name" value="B12-binding_2"/>
    <property type="match status" value="1"/>
</dbReference>
<feature type="domain" description="B12-binding N-terminal" evidence="5">
    <location>
        <begin position="1"/>
        <end position="88"/>
    </location>
</feature>
<dbReference type="GO" id="GO:0032259">
    <property type="term" value="P:methylation"/>
    <property type="evidence" value="ECO:0007669"/>
    <property type="project" value="UniProtKB-KW"/>
</dbReference>
<dbReference type="Gene3D" id="1.10.1240.10">
    <property type="entry name" value="Methionine synthase domain"/>
    <property type="match status" value="1"/>
</dbReference>
<protein>
    <submittedName>
        <fullName evidence="6">Methyltransferase corrinoid protein</fullName>
    </submittedName>
</protein>
<keyword evidence="3" id="KW-0170">Cobalt</keyword>
<evidence type="ECO:0000256" key="2">
    <source>
        <dbReference type="ARBA" id="ARBA00022723"/>
    </source>
</evidence>
<feature type="domain" description="B12-binding" evidence="4">
    <location>
        <begin position="88"/>
        <end position="210"/>
    </location>
</feature>
<dbReference type="GO" id="GO:0031419">
    <property type="term" value="F:cobalamin binding"/>
    <property type="evidence" value="ECO:0007669"/>
    <property type="project" value="InterPro"/>
</dbReference>
<proteinExistence type="inferred from homology"/>
<dbReference type="EMBL" id="MLBF01000012">
    <property type="protein sequence ID" value="OLN31965.1"/>
    <property type="molecule type" value="Genomic_DNA"/>
</dbReference>
<dbReference type="SMART" id="SM01018">
    <property type="entry name" value="B12-binding_2"/>
    <property type="match status" value="1"/>
</dbReference>
<sequence length="210" mass="22449">MKLLNEIQQATIDGRAPEVAQLTQQALDEVMSLDDIINEGFISAMSIIGEKFKNNEIFVPEMLIAARAMKAGLKVLEPLMLAGERKYLGKIIIGTVKGDLHDIGKNLLGMMLQGGGYEVIDLGVDVTPDKFLAAVKEHQPQVVGLSALLTTTMPFMKETVKVLGESGLRDQIKILVGGAPISQRFADEIGADGYAADAGSAVELVKAVLS</sequence>
<evidence type="ECO:0000256" key="1">
    <source>
        <dbReference type="ARBA" id="ARBA00010854"/>
    </source>
</evidence>
<dbReference type="Gene3D" id="3.40.50.280">
    <property type="entry name" value="Cobalamin-binding domain"/>
    <property type="match status" value="1"/>
</dbReference>
<dbReference type="SUPFAM" id="SSF47644">
    <property type="entry name" value="Methionine synthase domain"/>
    <property type="match status" value="1"/>
</dbReference>